<dbReference type="InterPro" id="IPR011013">
    <property type="entry name" value="Gal_mutarotase_sf_dom"/>
</dbReference>
<proteinExistence type="inferred from homology"/>
<evidence type="ECO:0000256" key="2">
    <source>
        <dbReference type="ARBA" id="ARBA00005028"/>
    </source>
</evidence>
<dbReference type="InterPro" id="IPR018052">
    <property type="entry name" value="Ald1_epimerase_CS"/>
</dbReference>
<dbReference type="InterPro" id="IPR047215">
    <property type="entry name" value="Galactose_mutarotase-like"/>
</dbReference>
<evidence type="ECO:0000313" key="13">
    <source>
        <dbReference type="Proteomes" id="UP001164726"/>
    </source>
</evidence>
<dbReference type="NCBIfam" id="NF008277">
    <property type="entry name" value="PRK11055.1"/>
    <property type="match status" value="1"/>
</dbReference>
<keyword evidence="7 8" id="KW-0119">Carbohydrate metabolism</keyword>
<accession>A0A9E8LZF9</accession>
<dbReference type="GO" id="GO:0006006">
    <property type="term" value="P:glucose metabolic process"/>
    <property type="evidence" value="ECO:0007669"/>
    <property type="project" value="TreeGrafter"/>
</dbReference>
<dbReference type="Pfam" id="PF01263">
    <property type="entry name" value="Aldose_epim"/>
    <property type="match status" value="1"/>
</dbReference>
<gene>
    <name evidence="12" type="ORF">OE105_13610</name>
</gene>
<dbReference type="GO" id="GO:0033499">
    <property type="term" value="P:galactose catabolic process via UDP-galactose, Leloir pathway"/>
    <property type="evidence" value="ECO:0007669"/>
    <property type="project" value="TreeGrafter"/>
</dbReference>
<dbReference type="PANTHER" id="PTHR10091:SF0">
    <property type="entry name" value="GALACTOSE MUTAROTASE"/>
    <property type="match status" value="1"/>
</dbReference>
<evidence type="ECO:0000256" key="1">
    <source>
        <dbReference type="ARBA" id="ARBA00001614"/>
    </source>
</evidence>
<evidence type="ECO:0000256" key="9">
    <source>
        <dbReference type="PIRSR" id="PIRSR005096-1"/>
    </source>
</evidence>
<evidence type="ECO:0000256" key="11">
    <source>
        <dbReference type="PIRSR" id="PIRSR005096-3"/>
    </source>
</evidence>
<dbReference type="InterPro" id="IPR015443">
    <property type="entry name" value="Aldose_1-epimerase"/>
</dbReference>
<dbReference type="Gene3D" id="2.70.98.10">
    <property type="match status" value="1"/>
</dbReference>
<organism evidence="12 13">
    <name type="scientific">Fervidibacillus halotolerans</name>
    <dbReference type="NCBI Taxonomy" id="2980027"/>
    <lineage>
        <taxon>Bacteria</taxon>
        <taxon>Bacillati</taxon>
        <taxon>Bacillota</taxon>
        <taxon>Bacilli</taxon>
        <taxon>Bacillales</taxon>
        <taxon>Bacillaceae</taxon>
        <taxon>Fervidibacillus</taxon>
    </lineage>
</organism>
<dbReference type="EC" id="5.1.3.3" evidence="4 8"/>
<dbReference type="PANTHER" id="PTHR10091">
    <property type="entry name" value="ALDOSE-1-EPIMERASE"/>
    <property type="match status" value="1"/>
</dbReference>
<dbReference type="PIRSF" id="PIRSF005096">
    <property type="entry name" value="GALM"/>
    <property type="match status" value="1"/>
</dbReference>
<reference evidence="12" key="1">
    <citation type="submission" date="2022-09" db="EMBL/GenBank/DDBJ databases">
        <title>Complete Genomes of Fervidibacillus albus and Fervidibacillus halotolerans isolated from tidal flat sediments.</title>
        <authorList>
            <person name="Kwon K.K."/>
            <person name="Yang S.-H."/>
            <person name="Park M.J."/>
            <person name="Oh H.-M."/>
        </authorList>
    </citation>
    <scope>NUCLEOTIDE SEQUENCE</scope>
    <source>
        <strain evidence="12">MEBiC13594</strain>
    </source>
</reference>
<evidence type="ECO:0000256" key="5">
    <source>
        <dbReference type="ARBA" id="ARBA00014165"/>
    </source>
</evidence>
<keyword evidence="6 8" id="KW-0413">Isomerase</keyword>
<feature type="active site" description="Proton acceptor" evidence="9">
    <location>
        <position position="313"/>
    </location>
</feature>
<dbReference type="GO" id="GO:0030246">
    <property type="term" value="F:carbohydrate binding"/>
    <property type="evidence" value="ECO:0007669"/>
    <property type="project" value="InterPro"/>
</dbReference>
<evidence type="ECO:0000256" key="8">
    <source>
        <dbReference type="PIRNR" id="PIRNR005096"/>
    </source>
</evidence>
<evidence type="ECO:0000256" key="3">
    <source>
        <dbReference type="ARBA" id="ARBA00006206"/>
    </source>
</evidence>
<sequence length="348" mass="39461">MKTTRDKFGTFNGETIYKYSLENDNGMKLSCLNLGCIVTDILVPDREGKFENVVLSFNNVDDYIRYQTYFGAIIGRVAGRIKNSEFELNKKKYLLSANEGKHHLHGGTDGFHEKIWNASTFQTDQEVGVEFTYTSKDGEGGYPGNVHIQVTYTLTNDNRWKVRINGTTDETTLLNMTNHTYFNLSGNGKTDILNHQLTMKSDRFLELDEDLLPTGKIMDVEGTVFDFRHGRKIRDGILSPHPQNTIVGNGYDHPFILSEKKEAIILKEGTNGRKLVIETNQPSVILYSGNSLKEDYAIKEGVPVRKYLGLCLETQGFPDAIHHPHFPSIILEPNQRYMAETTYTFGVE</sequence>
<dbReference type="GO" id="GO:0005737">
    <property type="term" value="C:cytoplasm"/>
    <property type="evidence" value="ECO:0007669"/>
    <property type="project" value="TreeGrafter"/>
</dbReference>
<dbReference type="Proteomes" id="UP001164726">
    <property type="component" value="Chromosome"/>
</dbReference>
<comment type="similarity">
    <text evidence="3 8">Belongs to the aldose epimerase family.</text>
</comment>
<evidence type="ECO:0000256" key="10">
    <source>
        <dbReference type="PIRSR" id="PIRSR005096-2"/>
    </source>
</evidence>
<evidence type="ECO:0000256" key="6">
    <source>
        <dbReference type="ARBA" id="ARBA00023235"/>
    </source>
</evidence>
<comment type="pathway">
    <text evidence="2 8">Carbohydrate metabolism; hexose metabolism.</text>
</comment>
<dbReference type="AlphaFoldDB" id="A0A9E8LZF9"/>
<dbReference type="InterPro" id="IPR008183">
    <property type="entry name" value="Aldose_1/G6P_1-epimerase"/>
</dbReference>
<dbReference type="EMBL" id="CP106877">
    <property type="protein sequence ID" value="WAA12535.1"/>
    <property type="molecule type" value="Genomic_DNA"/>
</dbReference>
<feature type="active site" description="Proton donor" evidence="9">
    <location>
        <position position="179"/>
    </location>
</feature>
<evidence type="ECO:0000313" key="12">
    <source>
        <dbReference type="EMBL" id="WAA12535.1"/>
    </source>
</evidence>
<dbReference type="RefSeq" id="WP_275420671.1">
    <property type="nucleotide sequence ID" value="NZ_CP106877.1"/>
</dbReference>
<keyword evidence="13" id="KW-1185">Reference proteome</keyword>
<dbReference type="SUPFAM" id="SSF74650">
    <property type="entry name" value="Galactose mutarotase-like"/>
    <property type="match status" value="1"/>
</dbReference>
<feature type="binding site" evidence="10">
    <location>
        <position position="252"/>
    </location>
    <ligand>
        <name>beta-D-galactose</name>
        <dbReference type="ChEBI" id="CHEBI:27667"/>
    </ligand>
</feature>
<feature type="binding site" evidence="11">
    <location>
        <begin position="179"/>
        <end position="181"/>
    </location>
    <ligand>
        <name>beta-D-galactose</name>
        <dbReference type="ChEBI" id="CHEBI:27667"/>
    </ligand>
</feature>
<comment type="catalytic activity">
    <reaction evidence="1 8">
        <text>alpha-D-glucose = beta-D-glucose</text>
        <dbReference type="Rhea" id="RHEA:10264"/>
        <dbReference type="ChEBI" id="CHEBI:15903"/>
        <dbReference type="ChEBI" id="CHEBI:17925"/>
        <dbReference type="EC" id="5.1.3.3"/>
    </reaction>
</comment>
<dbReference type="KEGG" id="fhl:OE105_13610"/>
<evidence type="ECO:0000256" key="7">
    <source>
        <dbReference type="ARBA" id="ARBA00023277"/>
    </source>
</evidence>
<evidence type="ECO:0000256" key="4">
    <source>
        <dbReference type="ARBA" id="ARBA00013185"/>
    </source>
</evidence>
<dbReference type="PROSITE" id="PS00545">
    <property type="entry name" value="ALDOSE_1_EPIMERASE"/>
    <property type="match status" value="1"/>
</dbReference>
<dbReference type="InterPro" id="IPR014718">
    <property type="entry name" value="GH-type_carb-bd"/>
</dbReference>
<dbReference type="GO" id="GO:0004034">
    <property type="term" value="F:aldose 1-epimerase activity"/>
    <property type="evidence" value="ECO:0007669"/>
    <property type="project" value="UniProtKB-EC"/>
</dbReference>
<protein>
    <recommendedName>
        <fullName evidence="5 8">Aldose 1-epimerase</fullName>
        <ecNumber evidence="4 8">5.1.3.3</ecNumber>
    </recommendedName>
</protein>
<name>A0A9E8LZF9_9BACI</name>
<dbReference type="CDD" id="cd09019">
    <property type="entry name" value="galactose_mutarotase_like"/>
    <property type="match status" value="1"/>
</dbReference>